<protein>
    <recommendedName>
        <fullName evidence="7">AP2/ERF domain-containing protein</fullName>
    </recommendedName>
</protein>
<keyword evidence="5" id="KW-0539">Nucleus</keyword>
<dbReference type="AlphaFoldDB" id="A0A5B8MMC4"/>
<gene>
    <name evidence="8" type="ORF">A3770_06p41170</name>
</gene>
<reference evidence="8 9" key="1">
    <citation type="submission" date="2018-07" db="EMBL/GenBank/DDBJ databases">
        <title>The complete nuclear genome of the prasinophyte Chloropicon primus (CCMP1205).</title>
        <authorList>
            <person name="Pombert J.-F."/>
            <person name="Otis C."/>
            <person name="Turmel M."/>
            <person name="Lemieux C."/>
        </authorList>
    </citation>
    <scope>NUCLEOTIDE SEQUENCE [LARGE SCALE GENOMIC DNA]</scope>
    <source>
        <strain evidence="8 9">CCMP1205</strain>
    </source>
</reference>
<dbReference type="Gene3D" id="3.30.730.10">
    <property type="entry name" value="AP2/ERF domain"/>
    <property type="match status" value="1"/>
</dbReference>
<dbReference type="EMBL" id="CP031039">
    <property type="protein sequence ID" value="QDZ21599.1"/>
    <property type="molecule type" value="Genomic_DNA"/>
</dbReference>
<evidence type="ECO:0000256" key="2">
    <source>
        <dbReference type="ARBA" id="ARBA00023015"/>
    </source>
</evidence>
<dbReference type="InterPro" id="IPR036955">
    <property type="entry name" value="AP2/ERF_dom_sf"/>
</dbReference>
<evidence type="ECO:0000256" key="5">
    <source>
        <dbReference type="ARBA" id="ARBA00023242"/>
    </source>
</evidence>
<evidence type="ECO:0000256" key="4">
    <source>
        <dbReference type="ARBA" id="ARBA00023163"/>
    </source>
</evidence>
<evidence type="ECO:0000256" key="6">
    <source>
        <dbReference type="SAM" id="MobiDB-lite"/>
    </source>
</evidence>
<evidence type="ECO:0000256" key="3">
    <source>
        <dbReference type="ARBA" id="ARBA00023125"/>
    </source>
</evidence>
<feature type="region of interest" description="Disordered" evidence="6">
    <location>
        <begin position="48"/>
        <end position="70"/>
    </location>
</feature>
<dbReference type="InterPro" id="IPR001471">
    <property type="entry name" value="AP2/ERF_dom"/>
</dbReference>
<organism evidence="8 9">
    <name type="scientific">Chloropicon primus</name>
    <dbReference type="NCBI Taxonomy" id="1764295"/>
    <lineage>
        <taxon>Eukaryota</taxon>
        <taxon>Viridiplantae</taxon>
        <taxon>Chlorophyta</taxon>
        <taxon>Chloropicophyceae</taxon>
        <taxon>Chloropicales</taxon>
        <taxon>Chloropicaceae</taxon>
        <taxon>Chloropicon</taxon>
    </lineage>
</organism>
<keyword evidence="2" id="KW-0805">Transcription regulation</keyword>
<name>A0A5B8MMC4_9CHLO</name>
<dbReference type="GO" id="GO:0003677">
    <property type="term" value="F:DNA binding"/>
    <property type="evidence" value="ECO:0007669"/>
    <property type="project" value="UniProtKB-KW"/>
</dbReference>
<feature type="domain" description="AP2/ERF" evidence="7">
    <location>
        <begin position="20"/>
        <end position="107"/>
    </location>
</feature>
<keyword evidence="4" id="KW-0804">Transcription</keyword>
<evidence type="ECO:0000313" key="9">
    <source>
        <dbReference type="Proteomes" id="UP000316726"/>
    </source>
</evidence>
<dbReference type="GO" id="GO:0003700">
    <property type="term" value="F:DNA-binding transcription factor activity"/>
    <property type="evidence" value="ECO:0007669"/>
    <property type="project" value="InterPro"/>
</dbReference>
<dbReference type="Proteomes" id="UP000316726">
    <property type="component" value="Chromosome 6"/>
</dbReference>
<dbReference type="GO" id="GO:0005634">
    <property type="term" value="C:nucleus"/>
    <property type="evidence" value="ECO:0007669"/>
    <property type="project" value="UniProtKB-SubCell"/>
</dbReference>
<dbReference type="PROSITE" id="PS51032">
    <property type="entry name" value="AP2_ERF"/>
    <property type="match status" value="1"/>
</dbReference>
<keyword evidence="3" id="KW-0238">DNA-binding</keyword>
<evidence type="ECO:0000259" key="7">
    <source>
        <dbReference type="PROSITE" id="PS51032"/>
    </source>
</evidence>
<feature type="region of interest" description="Disordered" evidence="6">
    <location>
        <begin position="171"/>
        <end position="207"/>
    </location>
</feature>
<evidence type="ECO:0000256" key="1">
    <source>
        <dbReference type="ARBA" id="ARBA00004123"/>
    </source>
</evidence>
<comment type="subcellular location">
    <subcellularLocation>
        <location evidence="1">Nucleus</location>
    </subcellularLocation>
</comment>
<keyword evidence="9" id="KW-1185">Reference proteome</keyword>
<dbReference type="OrthoDB" id="49610at2759"/>
<sequence>MVEEGRTASETEEGMEVPQGVRGVYKMRTAKEGVSRYQVRIWIKRGQVGGEGESSPATTTTGKKRRKKVEKGRRVHLGCFNSLETSIHAFDVGQIFFAGSAAATNRPASKYARSPVLEFLLREVQDRSNLDEFMTVWKHLMQHRWLFDHTEPDPKVTEQLNLIKSKVGKYKARSSARPAREKTEDIESTSMPQLTAPSGPPIPAQPNLSDFLQQLVQEKQQQEMLALKALLDHLPQETLQHLKKSL</sequence>
<proteinExistence type="predicted"/>
<accession>A0A5B8MMC4</accession>
<evidence type="ECO:0000313" key="8">
    <source>
        <dbReference type="EMBL" id="QDZ21599.1"/>
    </source>
</evidence>